<dbReference type="GO" id="GO:1902201">
    <property type="term" value="P:negative regulation of bacterial-type flagellum-dependent cell motility"/>
    <property type="evidence" value="ECO:0007669"/>
    <property type="project" value="TreeGrafter"/>
</dbReference>
<evidence type="ECO:0000313" key="4">
    <source>
        <dbReference type="EMBL" id="SBT24459.1"/>
    </source>
</evidence>
<comment type="catalytic activity">
    <reaction evidence="2">
        <text>2 GTP = 3',3'-c-di-GMP + 2 diphosphate</text>
        <dbReference type="Rhea" id="RHEA:24898"/>
        <dbReference type="ChEBI" id="CHEBI:33019"/>
        <dbReference type="ChEBI" id="CHEBI:37565"/>
        <dbReference type="ChEBI" id="CHEBI:58805"/>
        <dbReference type="EC" id="2.7.7.65"/>
    </reaction>
</comment>
<dbReference type="CDD" id="cd01949">
    <property type="entry name" value="GGDEF"/>
    <property type="match status" value="1"/>
</dbReference>
<gene>
    <name evidence="4" type="ORF">ODI_03085</name>
    <name evidence="5" type="ORF">ODI_R4038</name>
</gene>
<dbReference type="RefSeq" id="WP_082985194.1">
    <property type="nucleotide sequence ID" value="NZ_LT907988.1"/>
</dbReference>
<dbReference type="KEGG" id="odi:ODI_R4038"/>
<dbReference type="InterPro" id="IPR003018">
    <property type="entry name" value="GAF"/>
</dbReference>
<dbReference type="NCBIfam" id="TIGR00254">
    <property type="entry name" value="GGDEF"/>
    <property type="match status" value="1"/>
</dbReference>
<dbReference type="Gene3D" id="3.30.70.270">
    <property type="match status" value="1"/>
</dbReference>
<evidence type="ECO:0000256" key="1">
    <source>
        <dbReference type="ARBA" id="ARBA00012528"/>
    </source>
</evidence>
<dbReference type="EMBL" id="FLRC01000009">
    <property type="protein sequence ID" value="SBT24459.1"/>
    <property type="molecule type" value="Genomic_DNA"/>
</dbReference>
<reference evidence="5 6" key="2">
    <citation type="submission" date="2017-08" db="EMBL/GenBank/DDBJ databases">
        <authorList>
            <person name="de Groot N.N."/>
        </authorList>
    </citation>
    <scope>NUCLEOTIDE SEQUENCE [LARGE SCALE GENOMIC DNA]</scope>
    <source>
        <strain evidence="5">Orrdi1</strain>
    </source>
</reference>
<dbReference type="Pfam" id="PF00990">
    <property type="entry name" value="GGDEF"/>
    <property type="match status" value="1"/>
</dbReference>
<evidence type="ECO:0000256" key="2">
    <source>
        <dbReference type="ARBA" id="ARBA00034247"/>
    </source>
</evidence>
<dbReference type="PANTHER" id="PTHR45138">
    <property type="entry name" value="REGULATORY COMPONENTS OF SENSORY TRANSDUCTION SYSTEM"/>
    <property type="match status" value="1"/>
</dbReference>
<organism evidence="4 6">
    <name type="scientific">Orrella dioscoreae</name>
    <dbReference type="NCBI Taxonomy" id="1851544"/>
    <lineage>
        <taxon>Bacteria</taxon>
        <taxon>Pseudomonadati</taxon>
        <taxon>Pseudomonadota</taxon>
        <taxon>Betaproteobacteria</taxon>
        <taxon>Burkholderiales</taxon>
        <taxon>Alcaligenaceae</taxon>
        <taxon>Orrella</taxon>
    </lineage>
</organism>
<dbReference type="SUPFAM" id="SSF55781">
    <property type="entry name" value="GAF domain-like"/>
    <property type="match status" value="1"/>
</dbReference>
<dbReference type="Proteomes" id="UP000078558">
    <property type="component" value="Chromosome I"/>
</dbReference>
<dbReference type="InterPro" id="IPR000160">
    <property type="entry name" value="GGDEF_dom"/>
</dbReference>
<sequence>MDPILAQLSTSLPAAKSIEQLTRPLLDMLGSVTGLESTYLTAIDLARDVQQVRYARNAGRMNIPEGLTVPWSDTLCKRALDDARMATNEVADCWGDAEAARQLGIQTYMSAPVRGNDGELLGTLCAASAERRPINDESQTLLRLFSNLVAGFIEREKLVKSLQQANEQLVTFALTDSLTGLPNRRAVFDQTDRLLAAASREHGSVLLAVVDLDGFKQINDRHGHRCGDIFLQEISRRLQAAARVSEMVARIGGDEFLVVGAGPAMRGIVGAKAGGRITQGEPAEAAARWQERLTEATVGEFKLDDDVVRYDGASVGVVAVGPAGMSAQTAIREADELMYEVKRKRKAAIGEAPRQDEPRGD</sequence>
<dbReference type="GO" id="GO:0043709">
    <property type="term" value="P:cell adhesion involved in single-species biofilm formation"/>
    <property type="evidence" value="ECO:0007669"/>
    <property type="project" value="TreeGrafter"/>
</dbReference>
<dbReference type="SMART" id="SM00065">
    <property type="entry name" value="GAF"/>
    <property type="match status" value="1"/>
</dbReference>
<evidence type="ECO:0000313" key="6">
    <source>
        <dbReference type="Proteomes" id="UP000078558"/>
    </source>
</evidence>
<dbReference type="STRING" id="1851544.ODI_03085"/>
<dbReference type="InterPro" id="IPR050469">
    <property type="entry name" value="Diguanylate_Cyclase"/>
</dbReference>
<protein>
    <recommendedName>
        <fullName evidence="1">diguanylate cyclase</fullName>
        <ecNumber evidence="1">2.7.7.65</ecNumber>
    </recommendedName>
</protein>
<dbReference type="PANTHER" id="PTHR45138:SF9">
    <property type="entry name" value="DIGUANYLATE CYCLASE DGCM-RELATED"/>
    <property type="match status" value="1"/>
</dbReference>
<dbReference type="InterPro" id="IPR029787">
    <property type="entry name" value="Nucleotide_cyclase"/>
</dbReference>
<dbReference type="InterPro" id="IPR043128">
    <property type="entry name" value="Rev_trsase/Diguanyl_cyclase"/>
</dbReference>
<dbReference type="SMART" id="SM00267">
    <property type="entry name" value="GGDEF"/>
    <property type="match status" value="1"/>
</dbReference>
<dbReference type="GO" id="GO:0052621">
    <property type="term" value="F:diguanylate cyclase activity"/>
    <property type="evidence" value="ECO:0007669"/>
    <property type="project" value="UniProtKB-EC"/>
</dbReference>
<dbReference type="OrthoDB" id="5571399at2"/>
<dbReference type="EC" id="2.7.7.65" evidence="1"/>
<dbReference type="EMBL" id="LT907988">
    <property type="protein sequence ID" value="SOE52266.1"/>
    <property type="molecule type" value="Genomic_DNA"/>
</dbReference>
<feature type="domain" description="GGDEF" evidence="3">
    <location>
        <begin position="203"/>
        <end position="354"/>
    </location>
</feature>
<proteinExistence type="predicted"/>
<dbReference type="Pfam" id="PF01590">
    <property type="entry name" value="GAF"/>
    <property type="match status" value="1"/>
</dbReference>
<dbReference type="PROSITE" id="PS50887">
    <property type="entry name" value="GGDEF"/>
    <property type="match status" value="1"/>
</dbReference>
<reference evidence="4 6" key="1">
    <citation type="submission" date="2016-06" db="EMBL/GenBank/DDBJ databases">
        <authorList>
            <person name="Kjaerup R.B."/>
            <person name="Dalgaard T.S."/>
            <person name="Juul-Madsen H.R."/>
        </authorList>
    </citation>
    <scope>NUCLEOTIDE SEQUENCE [LARGE SCALE GENOMIC DNA]</scope>
    <source>
        <strain evidence="4">Orrdi1</strain>
    </source>
</reference>
<evidence type="ECO:0000313" key="5">
    <source>
        <dbReference type="EMBL" id="SOE52266.1"/>
    </source>
</evidence>
<dbReference type="AlphaFoldDB" id="A0A1C3JYX9"/>
<dbReference type="SUPFAM" id="SSF55073">
    <property type="entry name" value="Nucleotide cyclase"/>
    <property type="match status" value="1"/>
</dbReference>
<accession>A0A1C3JYX9</accession>
<dbReference type="GO" id="GO:0005886">
    <property type="term" value="C:plasma membrane"/>
    <property type="evidence" value="ECO:0007669"/>
    <property type="project" value="TreeGrafter"/>
</dbReference>
<dbReference type="Gene3D" id="3.30.450.40">
    <property type="match status" value="1"/>
</dbReference>
<dbReference type="InterPro" id="IPR029016">
    <property type="entry name" value="GAF-like_dom_sf"/>
</dbReference>
<name>A0A1C3JYX9_9BURK</name>
<keyword evidence="6" id="KW-1185">Reference proteome</keyword>
<evidence type="ECO:0000259" key="3">
    <source>
        <dbReference type="PROSITE" id="PS50887"/>
    </source>
</evidence>